<feature type="domain" description="Rhodopsin" evidence="8">
    <location>
        <begin position="34"/>
        <end position="273"/>
    </location>
</feature>
<organism evidence="9 10">
    <name type="scientific">Podospora australis</name>
    <dbReference type="NCBI Taxonomy" id="1536484"/>
    <lineage>
        <taxon>Eukaryota</taxon>
        <taxon>Fungi</taxon>
        <taxon>Dikarya</taxon>
        <taxon>Ascomycota</taxon>
        <taxon>Pezizomycotina</taxon>
        <taxon>Sordariomycetes</taxon>
        <taxon>Sordariomycetidae</taxon>
        <taxon>Sordariales</taxon>
        <taxon>Podosporaceae</taxon>
        <taxon>Podospora</taxon>
    </lineage>
</organism>
<keyword evidence="4 7" id="KW-0472">Membrane</keyword>
<feature type="transmembrane region" description="Helical" evidence="7">
    <location>
        <begin position="215"/>
        <end position="235"/>
    </location>
</feature>
<feature type="transmembrane region" description="Helical" evidence="7">
    <location>
        <begin position="16"/>
        <end position="38"/>
    </location>
</feature>
<dbReference type="InterPro" id="IPR049326">
    <property type="entry name" value="Rhodopsin_dom_fungi"/>
</dbReference>
<comment type="subcellular location">
    <subcellularLocation>
        <location evidence="1">Membrane</location>
        <topology evidence="1">Multi-pass membrane protein</topology>
    </subcellularLocation>
</comment>
<gene>
    <name evidence="9" type="ORF">QBC35DRAFT_504068</name>
</gene>
<proteinExistence type="inferred from homology"/>
<evidence type="ECO:0000256" key="4">
    <source>
        <dbReference type="ARBA" id="ARBA00023136"/>
    </source>
</evidence>
<dbReference type="Proteomes" id="UP001302126">
    <property type="component" value="Unassembled WGS sequence"/>
</dbReference>
<keyword evidence="10" id="KW-1185">Reference proteome</keyword>
<reference evidence="9" key="1">
    <citation type="journal article" date="2023" name="Mol. Phylogenet. Evol.">
        <title>Genome-scale phylogeny and comparative genomics of the fungal order Sordariales.</title>
        <authorList>
            <person name="Hensen N."/>
            <person name="Bonometti L."/>
            <person name="Westerberg I."/>
            <person name="Brannstrom I.O."/>
            <person name="Guillou S."/>
            <person name="Cros-Aarteil S."/>
            <person name="Calhoun S."/>
            <person name="Haridas S."/>
            <person name="Kuo A."/>
            <person name="Mondo S."/>
            <person name="Pangilinan J."/>
            <person name="Riley R."/>
            <person name="LaButti K."/>
            <person name="Andreopoulos B."/>
            <person name="Lipzen A."/>
            <person name="Chen C."/>
            <person name="Yan M."/>
            <person name="Daum C."/>
            <person name="Ng V."/>
            <person name="Clum A."/>
            <person name="Steindorff A."/>
            <person name="Ohm R.A."/>
            <person name="Martin F."/>
            <person name="Silar P."/>
            <person name="Natvig D.O."/>
            <person name="Lalanne C."/>
            <person name="Gautier V."/>
            <person name="Ament-Velasquez S.L."/>
            <person name="Kruys A."/>
            <person name="Hutchinson M.I."/>
            <person name="Powell A.J."/>
            <person name="Barry K."/>
            <person name="Miller A.N."/>
            <person name="Grigoriev I.V."/>
            <person name="Debuchy R."/>
            <person name="Gladieux P."/>
            <person name="Hiltunen Thoren M."/>
            <person name="Johannesson H."/>
        </authorList>
    </citation>
    <scope>NUCLEOTIDE SEQUENCE</scope>
    <source>
        <strain evidence="9">PSN309</strain>
    </source>
</reference>
<name>A0AAN7AFD9_9PEZI</name>
<evidence type="ECO:0000256" key="7">
    <source>
        <dbReference type="SAM" id="Phobius"/>
    </source>
</evidence>
<evidence type="ECO:0000259" key="8">
    <source>
        <dbReference type="Pfam" id="PF20684"/>
    </source>
</evidence>
<feature type="transmembrane region" description="Helical" evidence="7">
    <location>
        <begin position="91"/>
        <end position="117"/>
    </location>
</feature>
<feature type="transmembrane region" description="Helical" evidence="7">
    <location>
        <begin position="247"/>
        <end position="270"/>
    </location>
</feature>
<keyword evidence="3 7" id="KW-1133">Transmembrane helix</keyword>
<evidence type="ECO:0000256" key="6">
    <source>
        <dbReference type="SAM" id="MobiDB-lite"/>
    </source>
</evidence>
<protein>
    <recommendedName>
        <fullName evidence="8">Rhodopsin domain-containing protein</fullName>
    </recommendedName>
</protein>
<evidence type="ECO:0000313" key="10">
    <source>
        <dbReference type="Proteomes" id="UP001302126"/>
    </source>
</evidence>
<evidence type="ECO:0000256" key="2">
    <source>
        <dbReference type="ARBA" id="ARBA00022692"/>
    </source>
</evidence>
<feature type="transmembrane region" description="Helical" evidence="7">
    <location>
        <begin position="182"/>
        <end position="203"/>
    </location>
</feature>
<accession>A0AAN7AFD9</accession>
<dbReference type="EMBL" id="MU864456">
    <property type="protein sequence ID" value="KAK4185243.1"/>
    <property type="molecule type" value="Genomic_DNA"/>
</dbReference>
<dbReference type="InterPro" id="IPR052337">
    <property type="entry name" value="SAT4-like"/>
</dbReference>
<reference evidence="9" key="2">
    <citation type="submission" date="2023-05" db="EMBL/GenBank/DDBJ databases">
        <authorList>
            <consortium name="Lawrence Berkeley National Laboratory"/>
            <person name="Steindorff A."/>
            <person name="Hensen N."/>
            <person name="Bonometti L."/>
            <person name="Westerberg I."/>
            <person name="Brannstrom I.O."/>
            <person name="Guillou S."/>
            <person name="Cros-Aarteil S."/>
            <person name="Calhoun S."/>
            <person name="Haridas S."/>
            <person name="Kuo A."/>
            <person name="Mondo S."/>
            <person name="Pangilinan J."/>
            <person name="Riley R."/>
            <person name="Labutti K."/>
            <person name="Andreopoulos B."/>
            <person name="Lipzen A."/>
            <person name="Chen C."/>
            <person name="Yanf M."/>
            <person name="Daum C."/>
            <person name="Ng V."/>
            <person name="Clum A."/>
            <person name="Ohm R."/>
            <person name="Martin F."/>
            <person name="Silar P."/>
            <person name="Natvig D."/>
            <person name="Lalanne C."/>
            <person name="Gautier V."/>
            <person name="Ament-Velasquez S.L."/>
            <person name="Kruys A."/>
            <person name="Hutchinson M.I."/>
            <person name="Powell A.J."/>
            <person name="Barry K."/>
            <person name="Miller A.N."/>
            <person name="Grigoriev I.V."/>
            <person name="Debuchy R."/>
            <person name="Gladieux P."/>
            <person name="Thoren M.H."/>
            <person name="Johannesson H."/>
        </authorList>
    </citation>
    <scope>NUCLEOTIDE SEQUENCE</scope>
    <source>
        <strain evidence="9">PSN309</strain>
    </source>
</reference>
<dbReference type="GO" id="GO:0016020">
    <property type="term" value="C:membrane"/>
    <property type="evidence" value="ECO:0007669"/>
    <property type="project" value="UniProtKB-SubCell"/>
</dbReference>
<keyword evidence="2 7" id="KW-0812">Transmembrane</keyword>
<sequence>MSAATPPPPPSTTEGGFLAAGITLCVFTGIIVTVRLIANWHTASKLNADDYLSVIATTFLAANFAVFFVLFRAQNEGFFNDPDPRPAIRRVAQYAEANIFLSGFSMWTAKLPVLVLLARIFGVYRGVRIVSIITMVVLGMAILGADIYNAIPCRPPAADAPLLEIMGFVEKCTDASSLTGVIIAPIGLVADIIIFLLPLPVIIGLQLSLDKKIGLVVVFLFGLVAIAVTAVSMKFKFDSRSGVTTDVQLAMILTLVETTIVIAAGCVPSVKAFWVSFIVKSGWYSRLSSLLSSRRGITTDKATKGSGSHQTIGSGGSQNINQYYQLEDQHHSTRKLTEDPYVRPIDDLETRR</sequence>
<evidence type="ECO:0000313" key="9">
    <source>
        <dbReference type="EMBL" id="KAK4185243.1"/>
    </source>
</evidence>
<dbReference type="AlphaFoldDB" id="A0AAN7AFD9"/>
<evidence type="ECO:0000256" key="5">
    <source>
        <dbReference type="ARBA" id="ARBA00038359"/>
    </source>
</evidence>
<feature type="transmembrane region" description="Helical" evidence="7">
    <location>
        <begin position="50"/>
        <end position="71"/>
    </location>
</feature>
<evidence type="ECO:0000256" key="3">
    <source>
        <dbReference type="ARBA" id="ARBA00022989"/>
    </source>
</evidence>
<comment type="similarity">
    <text evidence="5">Belongs to the SAT4 family.</text>
</comment>
<dbReference type="PANTHER" id="PTHR33048">
    <property type="entry name" value="PTH11-LIKE INTEGRAL MEMBRANE PROTEIN (AFU_ORTHOLOGUE AFUA_5G11245)"/>
    <property type="match status" value="1"/>
</dbReference>
<dbReference type="Pfam" id="PF20684">
    <property type="entry name" value="Fung_rhodopsin"/>
    <property type="match status" value="1"/>
</dbReference>
<evidence type="ECO:0000256" key="1">
    <source>
        <dbReference type="ARBA" id="ARBA00004141"/>
    </source>
</evidence>
<feature type="transmembrane region" description="Helical" evidence="7">
    <location>
        <begin position="129"/>
        <end position="151"/>
    </location>
</feature>
<feature type="region of interest" description="Disordered" evidence="6">
    <location>
        <begin position="330"/>
        <end position="352"/>
    </location>
</feature>
<comment type="caution">
    <text evidence="9">The sequence shown here is derived from an EMBL/GenBank/DDBJ whole genome shotgun (WGS) entry which is preliminary data.</text>
</comment>
<dbReference type="PANTHER" id="PTHR33048:SF47">
    <property type="entry name" value="INTEGRAL MEMBRANE PROTEIN-RELATED"/>
    <property type="match status" value="1"/>
</dbReference>